<reference evidence="1 2" key="1">
    <citation type="journal article" date="2019" name="Sci. Rep.">
        <title>Orb-weaving spider Araneus ventricosus genome elucidates the spidroin gene catalogue.</title>
        <authorList>
            <person name="Kono N."/>
            <person name="Nakamura H."/>
            <person name="Ohtoshi R."/>
            <person name="Moran D.A.P."/>
            <person name="Shinohara A."/>
            <person name="Yoshida Y."/>
            <person name="Fujiwara M."/>
            <person name="Mori M."/>
            <person name="Tomita M."/>
            <person name="Arakawa K."/>
        </authorList>
    </citation>
    <scope>NUCLEOTIDE SEQUENCE [LARGE SCALE GENOMIC DNA]</scope>
</reference>
<keyword evidence="2" id="KW-1185">Reference proteome</keyword>
<proteinExistence type="predicted"/>
<dbReference type="EMBL" id="BGPR01000062">
    <property type="protein sequence ID" value="GBL88775.1"/>
    <property type="molecule type" value="Genomic_DNA"/>
</dbReference>
<accession>A0A4Y2BBP2</accession>
<comment type="caution">
    <text evidence="1">The sequence shown here is derived from an EMBL/GenBank/DDBJ whole genome shotgun (WGS) entry which is preliminary data.</text>
</comment>
<dbReference type="Proteomes" id="UP000499080">
    <property type="component" value="Unassembled WGS sequence"/>
</dbReference>
<evidence type="ECO:0000313" key="1">
    <source>
        <dbReference type="EMBL" id="GBL88775.1"/>
    </source>
</evidence>
<evidence type="ECO:0000313" key="2">
    <source>
        <dbReference type="Proteomes" id="UP000499080"/>
    </source>
</evidence>
<name>A0A4Y2BBP2_ARAVE</name>
<sequence length="123" mass="14258">MFGIETDISVKALTMPTGDSWTSNEIQKTQLEDPDIRPILKTKLNSTDLPYFQEIARESPATKRYWALWVSLHLKDSVLNRKWESNEGSSYRRQLILPKSRFQEVLRQTRDNTSGGHFGVMKT</sequence>
<protein>
    <recommendedName>
        <fullName evidence="3">Integrase zinc-binding domain-containing protein</fullName>
    </recommendedName>
</protein>
<dbReference type="OrthoDB" id="6766746at2759"/>
<evidence type="ECO:0008006" key="3">
    <source>
        <dbReference type="Google" id="ProtNLM"/>
    </source>
</evidence>
<dbReference type="AlphaFoldDB" id="A0A4Y2BBP2"/>
<organism evidence="1 2">
    <name type="scientific">Araneus ventricosus</name>
    <name type="common">Orbweaver spider</name>
    <name type="synonym">Epeira ventricosa</name>
    <dbReference type="NCBI Taxonomy" id="182803"/>
    <lineage>
        <taxon>Eukaryota</taxon>
        <taxon>Metazoa</taxon>
        <taxon>Ecdysozoa</taxon>
        <taxon>Arthropoda</taxon>
        <taxon>Chelicerata</taxon>
        <taxon>Arachnida</taxon>
        <taxon>Araneae</taxon>
        <taxon>Araneomorphae</taxon>
        <taxon>Entelegynae</taxon>
        <taxon>Araneoidea</taxon>
        <taxon>Araneidae</taxon>
        <taxon>Araneus</taxon>
    </lineage>
</organism>
<gene>
    <name evidence="1" type="ORF">AVEN_158906_1</name>
</gene>